<feature type="region of interest" description="Disordered" evidence="1">
    <location>
        <begin position="1"/>
        <end position="20"/>
    </location>
</feature>
<accession>A0AAQ4E043</accession>
<keyword evidence="3" id="KW-1185">Reference proteome</keyword>
<gene>
    <name evidence="2" type="ORF">V5799_005136</name>
</gene>
<dbReference type="EMBL" id="JARKHS020024528">
    <property type="protein sequence ID" value="KAK8768083.1"/>
    <property type="molecule type" value="Genomic_DNA"/>
</dbReference>
<dbReference type="Proteomes" id="UP001321473">
    <property type="component" value="Unassembled WGS sequence"/>
</dbReference>
<evidence type="ECO:0000256" key="1">
    <source>
        <dbReference type="SAM" id="MobiDB-lite"/>
    </source>
</evidence>
<protein>
    <submittedName>
        <fullName evidence="2">Uncharacterized protein</fullName>
    </submittedName>
</protein>
<name>A0AAQ4E043_AMBAM</name>
<comment type="caution">
    <text evidence="2">The sequence shown here is derived from an EMBL/GenBank/DDBJ whole genome shotgun (WGS) entry which is preliminary data.</text>
</comment>
<sequence length="110" mass="12659">MRRAVEAEATAENPWRSAQPSSQLSCRCCRADVLCMICARMVEFCASVCRYLKARQWCLGDAADACFFNAVRTKRLTLAVFADKQPPLPLWNRTRPAVPRERERDKQTEY</sequence>
<dbReference type="AlphaFoldDB" id="A0AAQ4E043"/>
<reference evidence="2 3" key="1">
    <citation type="journal article" date="2023" name="Arcadia Sci">
        <title>De novo assembly of a long-read Amblyomma americanum tick genome.</title>
        <authorList>
            <person name="Chou S."/>
            <person name="Poskanzer K.E."/>
            <person name="Rollins M."/>
            <person name="Thuy-Boun P.S."/>
        </authorList>
    </citation>
    <scope>NUCLEOTIDE SEQUENCE [LARGE SCALE GENOMIC DNA]</scope>
    <source>
        <strain evidence="2">F_SG_1</strain>
        <tissue evidence="2">Salivary glands</tissue>
    </source>
</reference>
<evidence type="ECO:0000313" key="3">
    <source>
        <dbReference type="Proteomes" id="UP001321473"/>
    </source>
</evidence>
<proteinExistence type="predicted"/>
<evidence type="ECO:0000313" key="2">
    <source>
        <dbReference type="EMBL" id="KAK8768083.1"/>
    </source>
</evidence>
<organism evidence="2 3">
    <name type="scientific">Amblyomma americanum</name>
    <name type="common">Lone star tick</name>
    <dbReference type="NCBI Taxonomy" id="6943"/>
    <lineage>
        <taxon>Eukaryota</taxon>
        <taxon>Metazoa</taxon>
        <taxon>Ecdysozoa</taxon>
        <taxon>Arthropoda</taxon>
        <taxon>Chelicerata</taxon>
        <taxon>Arachnida</taxon>
        <taxon>Acari</taxon>
        <taxon>Parasitiformes</taxon>
        <taxon>Ixodida</taxon>
        <taxon>Ixodoidea</taxon>
        <taxon>Ixodidae</taxon>
        <taxon>Amblyomminae</taxon>
        <taxon>Amblyomma</taxon>
    </lineage>
</organism>